<evidence type="ECO:0000259" key="5">
    <source>
        <dbReference type="PROSITE" id="PS50105"/>
    </source>
</evidence>
<comment type="subcellular location">
    <subcellularLocation>
        <location evidence="1">Cytoplasm</location>
    </subcellularLocation>
</comment>
<dbReference type="InterPro" id="IPR050897">
    <property type="entry name" value="SMAUG/VTS1_RNA-bind"/>
</dbReference>
<feature type="region of interest" description="Disordered" evidence="4">
    <location>
        <begin position="407"/>
        <end position="469"/>
    </location>
</feature>
<name>A0A2A9NPL6_9AGAR</name>
<evidence type="ECO:0000256" key="2">
    <source>
        <dbReference type="ARBA" id="ARBA00022490"/>
    </source>
</evidence>
<keyword evidence="7" id="KW-1185">Reference proteome</keyword>
<dbReference type="GO" id="GO:0000289">
    <property type="term" value="P:nuclear-transcribed mRNA poly(A) tail shortening"/>
    <property type="evidence" value="ECO:0007669"/>
    <property type="project" value="TreeGrafter"/>
</dbReference>
<keyword evidence="3" id="KW-0694">RNA-binding</keyword>
<dbReference type="GO" id="GO:0000932">
    <property type="term" value="C:P-body"/>
    <property type="evidence" value="ECO:0007669"/>
    <property type="project" value="TreeGrafter"/>
</dbReference>
<dbReference type="PANTHER" id="PTHR12515">
    <property type="entry name" value="STERILE ALPHA MOTIF DOMAIN CONTAINING PROTEIN 4-RELATED"/>
    <property type="match status" value="1"/>
</dbReference>
<evidence type="ECO:0000313" key="6">
    <source>
        <dbReference type="EMBL" id="PFH52058.1"/>
    </source>
</evidence>
<gene>
    <name evidence="6" type="ORF">AMATHDRAFT_2541</name>
</gene>
<dbReference type="InterPro" id="IPR057327">
    <property type="entry name" value="Vts1_dom"/>
</dbReference>
<feature type="region of interest" description="Disordered" evidence="4">
    <location>
        <begin position="128"/>
        <end position="174"/>
    </location>
</feature>
<dbReference type="OrthoDB" id="2155283at2759"/>
<dbReference type="SUPFAM" id="SSF47769">
    <property type="entry name" value="SAM/Pointed domain"/>
    <property type="match status" value="1"/>
</dbReference>
<feature type="compositionally biased region" description="Basic and acidic residues" evidence="4">
    <location>
        <begin position="422"/>
        <end position="432"/>
    </location>
</feature>
<dbReference type="InterPro" id="IPR001660">
    <property type="entry name" value="SAM"/>
</dbReference>
<sequence length="469" mass="49637">MSGHHSTTAGSSASGEDVTSESITVASTALGSLLHDQSSATSTPLAEGLDKLLQEHDNTLAGMATAAADSKFKEELTTIEFWFKVLSKPERTASVYTLLQHSDQDQIRFFISMLQQMLKTDNDKSNIDSIVGTPQDTLTKSKPAIRGLRPPSLNLPLPGTPPTPHFTPATSRAESMPFSGLPATGASVQELPMPADKMNWASTVTTPAVPMFQKSEGKAGNNVPATVLNIPGVGTLNPLALNMVASSGLSNEAQLLALQLVMSGLVQPASAGTPPSAALPKPAKKFGHGNWRTPTSAKYPGSALRHSSLRSSGLKSAGLKSAGLDSASSNMATPKEEDFNPEVLSDVPAWLRSLRLHKYTTCFEGMSWQEMVALDDTALEKKGIATLGARRRLLRTFEIVRKKMGLEDPSSATPTTSALVSRNEKEEEERIPPHSAAPTMGLSKLSAESPVFVPGGEGMRVPHSAAPVA</sequence>
<feature type="region of interest" description="Disordered" evidence="4">
    <location>
        <begin position="1"/>
        <end position="20"/>
    </location>
</feature>
<evidence type="ECO:0000256" key="1">
    <source>
        <dbReference type="ARBA" id="ARBA00004496"/>
    </source>
</evidence>
<dbReference type="PANTHER" id="PTHR12515:SF5">
    <property type="entry name" value="PROTEIN SMAUG"/>
    <property type="match status" value="1"/>
</dbReference>
<dbReference type="GO" id="GO:0003729">
    <property type="term" value="F:mRNA binding"/>
    <property type="evidence" value="ECO:0007669"/>
    <property type="project" value="TreeGrafter"/>
</dbReference>
<evidence type="ECO:0000256" key="4">
    <source>
        <dbReference type="SAM" id="MobiDB-lite"/>
    </source>
</evidence>
<dbReference type="PROSITE" id="PS50105">
    <property type="entry name" value="SAM_DOMAIN"/>
    <property type="match status" value="1"/>
</dbReference>
<dbReference type="AlphaFoldDB" id="A0A2A9NPL6"/>
<feature type="region of interest" description="Disordered" evidence="4">
    <location>
        <begin position="270"/>
        <end position="304"/>
    </location>
</feature>
<feature type="compositionally biased region" description="Polar residues" evidence="4">
    <location>
        <begin position="1"/>
        <end position="14"/>
    </location>
</feature>
<feature type="compositionally biased region" description="Polar residues" evidence="4">
    <location>
        <begin position="410"/>
        <end position="420"/>
    </location>
</feature>
<evidence type="ECO:0000313" key="7">
    <source>
        <dbReference type="Proteomes" id="UP000242287"/>
    </source>
</evidence>
<feature type="domain" description="SAM" evidence="5">
    <location>
        <begin position="342"/>
        <end position="403"/>
    </location>
</feature>
<dbReference type="InterPro" id="IPR013761">
    <property type="entry name" value="SAM/pointed_sf"/>
</dbReference>
<dbReference type="Gene3D" id="1.10.150.50">
    <property type="entry name" value="Transcription Factor, Ets-1"/>
    <property type="match status" value="1"/>
</dbReference>
<dbReference type="Pfam" id="PF00536">
    <property type="entry name" value="SAM_1"/>
    <property type="match status" value="1"/>
</dbReference>
<dbReference type="EMBL" id="KZ301982">
    <property type="protein sequence ID" value="PFH52058.1"/>
    <property type="molecule type" value="Genomic_DNA"/>
</dbReference>
<organism evidence="6 7">
    <name type="scientific">Amanita thiersii Skay4041</name>
    <dbReference type="NCBI Taxonomy" id="703135"/>
    <lineage>
        <taxon>Eukaryota</taxon>
        <taxon>Fungi</taxon>
        <taxon>Dikarya</taxon>
        <taxon>Basidiomycota</taxon>
        <taxon>Agaricomycotina</taxon>
        <taxon>Agaricomycetes</taxon>
        <taxon>Agaricomycetidae</taxon>
        <taxon>Agaricales</taxon>
        <taxon>Pluteineae</taxon>
        <taxon>Amanitaceae</taxon>
        <taxon>Amanita</taxon>
    </lineage>
</organism>
<dbReference type="Proteomes" id="UP000242287">
    <property type="component" value="Unassembled WGS sequence"/>
</dbReference>
<reference evidence="6 7" key="1">
    <citation type="submission" date="2014-02" db="EMBL/GenBank/DDBJ databases">
        <title>Transposable element dynamics among asymbiotic and ectomycorrhizal Amanita fungi.</title>
        <authorList>
            <consortium name="DOE Joint Genome Institute"/>
            <person name="Hess J."/>
            <person name="Skrede I."/>
            <person name="Wolfe B."/>
            <person name="LaButti K."/>
            <person name="Ohm R.A."/>
            <person name="Grigoriev I.V."/>
            <person name="Pringle A."/>
        </authorList>
    </citation>
    <scope>NUCLEOTIDE SEQUENCE [LARGE SCALE GENOMIC DNA]</scope>
    <source>
        <strain evidence="6 7">SKay4041</strain>
    </source>
</reference>
<keyword evidence="2" id="KW-0963">Cytoplasm</keyword>
<dbReference type="Pfam" id="PF25479">
    <property type="entry name" value="Vts1"/>
    <property type="match status" value="1"/>
</dbReference>
<accession>A0A2A9NPL6</accession>
<evidence type="ECO:0000256" key="3">
    <source>
        <dbReference type="ARBA" id="ARBA00022884"/>
    </source>
</evidence>
<dbReference type="SMART" id="SM00454">
    <property type="entry name" value="SAM"/>
    <property type="match status" value="1"/>
</dbReference>
<protein>
    <recommendedName>
        <fullName evidence="5">SAM domain-containing protein</fullName>
    </recommendedName>
</protein>
<proteinExistence type="predicted"/>